<comment type="catalytic activity">
    <reaction evidence="1">
        <text>a beta-lactam + H2O = a substituted beta-amino acid</text>
        <dbReference type="Rhea" id="RHEA:20401"/>
        <dbReference type="ChEBI" id="CHEBI:15377"/>
        <dbReference type="ChEBI" id="CHEBI:35627"/>
        <dbReference type="ChEBI" id="CHEBI:140347"/>
        <dbReference type="EC" id="3.5.2.6"/>
    </reaction>
</comment>
<dbReference type="PANTHER" id="PTHR42951">
    <property type="entry name" value="METALLO-BETA-LACTAMASE DOMAIN-CONTAINING"/>
    <property type="match status" value="1"/>
</dbReference>
<gene>
    <name evidence="15" type="ORF">SAMN06265171_10427</name>
</gene>
<keyword evidence="7" id="KW-0479">Metal-binding</keyword>
<dbReference type="NCBIfam" id="NF012146">
    <property type="entry name" value="blaB-IND-MUS"/>
    <property type="match status" value="1"/>
</dbReference>
<feature type="domain" description="Metallo-beta-lactamase" evidence="14">
    <location>
        <begin position="53"/>
        <end position="223"/>
    </location>
</feature>
<dbReference type="EC" id="3.5.2.6" evidence="6"/>
<proteinExistence type="inferred from homology"/>
<evidence type="ECO:0000256" key="4">
    <source>
        <dbReference type="ARBA" id="ARBA00005250"/>
    </source>
</evidence>
<evidence type="ECO:0000256" key="6">
    <source>
        <dbReference type="ARBA" id="ARBA00012865"/>
    </source>
</evidence>
<feature type="chain" id="PRO_5022166909" description="beta-lactamase" evidence="13">
    <location>
        <begin position="21"/>
        <end position="246"/>
    </location>
</feature>
<keyword evidence="11" id="KW-0862">Zinc</keyword>
<keyword evidence="9" id="KW-0574">Periplasm</keyword>
<accession>A0A521CZJ7</accession>
<dbReference type="AlphaFoldDB" id="A0A521CZJ7"/>
<dbReference type="SMART" id="SM00849">
    <property type="entry name" value="Lactamase_B"/>
    <property type="match status" value="1"/>
</dbReference>
<dbReference type="NCBIfam" id="NF012229">
    <property type="entry name" value="bla_class_B_core"/>
    <property type="match status" value="1"/>
</dbReference>
<sequence>MKKSIPFFIISMLLSPFANAQDTKVRDFVIEPQIKPNFYIYKTFGVFGGKEYSTNAVYLVTKKGVVLFDVPWQKTQYQSLLDTIQKRHNLPVIAVFATHSHEDRAGDLSFYNNKGIKTYATAKTNELLKKDGKATSTEIIKTGKPYRIGGEEFVVDFLGEGHTADNVVVWFPKYKILDGGCLVKSKAAVDLGYTGEANVAQWPQTMTKLKNKYSQATLVIPGHDEWKGGGHVEHTLDLLDKNKKPE</sequence>
<evidence type="ECO:0000256" key="12">
    <source>
        <dbReference type="ARBA" id="ARBA00023251"/>
    </source>
</evidence>
<dbReference type="NCBIfam" id="NF033088">
    <property type="entry name" value="bla_subclass_B1"/>
    <property type="match status" value="1"/>
</dbReference>
<evidence type="ECO:0000256" key="7">
    <source>
        <dbReference type="ARBA" id="ARBA00022723"/>
    </source>
</evidence>
<dbReference type="PROSITE" id="PS00744">
    <property type="entry name" value="BETA_LACTAMASE_B_2"/>
    <property type="match status" value="1"/>
</dbReference>
<evidence type="ECO:0000256" key="10">
    <source>
        <dbReference type="ARBA" id="ARBA00022801"/>
    </source>
</evidence>
<evidence type="ECO:0000256" key="3">
    <source>
        <dbReference type="ARBA" id="ARBA00004418"/>
    </source>
</evidence>
<dbReference type="InterPro" id="IPR058199">
    <property type="entry name" value="BlaB//VIM/IMP-1"/>
</dbReference>
<evidence type="ECO:0000256" key="9">
    <source>
        <dbReference type="ARBA" id="ARBA00022764"/>
    </source>
</evidence>
<dbReference type="SUPFAM" id="SSF56281">
    <property type="entry name" value="Metallo-hydrolase/oxidoreductase"/>
    <property type="match status" value="1"/>
</dbReference>
<dbReference type="EMBL" id="FXTC01000004">
    <property type="protein sequence ID" value="SMO64832.1"/>
    <property type="molecule type" value="Genomic_DNA"/>
</dbReference>
<evidence type="ECO:0000313" key="15">
    <source>
        <dbReference type="EMBL" id="SMO64832.1"/>
    </source>
</evidence>
<keyword evidence="16" id="KW-1185">Reference proteome</keyword>
<dbReference type="InterPro" id="IPR058237">
    <property type="entry name" value="IND-1"/>
</dbReference>
<keyword evidence="12" id="KW-0046">Antibiotic resistance</keyword>
<evidence type="ECO:0000256" key="1">
    <source>
        <dbReference type="ARBA" id="ARBA00001526"/>
    </source>
</evidence>
<evidence type="ECO:0000256" key="13">
    <source>
        <dbReference type="SAM" id="SignalP"/>
    </source>
</evidence>
<comment type="similarity">
    <text evidence="4">Belongs to the metallo-beta-lactamase superfamily. Class-B beta-lactamase family.</text>
</comment>
<dbReference type="InterPro" id="IPR050855">
    <property type="entry name" value="NDM-1-like"/>
</dbReference>
<dbReference type="GO" id="GO:0008270">
    <property type="term" value="F:zinc ion binding"/>
    <property type="evidence" value="ECO:0007669"/>
    <property type="project" value="InterPro"/>
</dbReference>
<protein>
    <recommendedName>
        <fullName evidence="6">beta-lactamase</fullName>
        <ecNumber evidence="6">3.5.2.6</ecNumber>
    </recommendedName>
</protein>
<dbReference type="GO" id="GO:0042597">
    <property type="term" value="C:periplasmic space"/>
    <property type="evidence" value="ECO:0007669"/>
    <property type="project" value="UniProtKB-SubCell"/>
</dbReference>
<comment type="subunit">
    <text evidence="5">Monomer.</text>
</comment>
<name>A0A521CZJ7_9FLAO</name>
<keyword evidence="10" id="KW-0378">Hydrolase</keyword>
<keyword evidence="8 13" id="KW-0732">Signal</keyword>
<dbReference type="Proteomes" id="UP000316916">
    <property type="component" value="Unassembled WGS sequence"/>
</dbReference>
<evidence type="ECO:0000256" key="11">
    <source>
        <dbReference type="ARBA" id="ARBA00022833"/>
    </source>
</evidence>
<dbReference type="InterPro" id="IPR001279">
    <property type="entry name" value="Metallo-B-lactamas"/>
</dbReference>
<dbReference type="Gene3D" id="3.60.15.10">
    <property type="entry name" value="Ribonuclease Z/Hydroxyacylglutathione hydrolase-like"/>
    <property type="match status" value="1"/>
</dbReference>
<evidence type="ECO:0000313" key="16">
    <source>
        <dbReference type="Proteomes" id="UP000316916"/>
    </source>
</evidence>
<dbReference type="CDD" id="cd16317">
    <property type="entry name" value="IND_MBL-B1"/>
    <property type="match status" value="1"/>
</dbReference>
<dbReference type="RefSeq" id="WP_142717936.1">
    <property type="nucleotide sequence ID" value="NZ_FXTC01000004.1"/>
</dbReference>
<feature type="signal peptide" evidence="13">
    <location>
        <begin position="1"/>
        <end position="20"/>
    </location>
</feature>
<comment type="cofactor">
    <cofactor evidence="2">
        <name>Zn(2+)</name>
        <dbReference type="ChEBI" id="CHEBI:29105"/>
    </cofactor>
</comment>
<dbReference type="InterPro" id="IPR001018">
    <property type="entry name" value="Beta-lactamase_class-B_CS"/>
</dbReference>
<dbReference type="InterPro" id="IPR036866">
    <property type="entry name" value="RibonucZ/Hydroxyglut_hydro"/>
</dbReference>
<reference evidence="15 16" key="1">
    <citation type="submission" date="2017-05" db="EMBL/GenBank/DDBJ databases">
        <authorList>
            <person name="Varghese N."/>
            <person name="Submissions S."/>
        </authorList>
    </citation>
    <scope>NUCLEOTIDE SEQUENCE [LARGE SCALE GENOMIC DNA]</scope>
    <source>
        <strain evidence="15 16">DSM 29371</strain>
    </source>
</reference>
<dbReference type="GO" id="GO:0017001">
    <property type="term" value="P:antibiotic catabolic process"/>
    <property type="evidence" value="ECO:0007669"/>
    <property type="project" value="InterPro"/>
</dbReference>
<dbReference type="GO" id="GO:0046677">
    <property type="term" value="P:response to antibiotic"/>
    <property type="evidence" value="ECO:0007669"/>
    <property type="project" value="UniProtKB-KW"/>
</dbReference>
<dbReference type="NCBIfam" id="NF012149">
    <property type="entry name" value="blaIND"/>
    <property type="match status" value="1"/>
</dbReference>
<evidence type="ECO:0000259" key="14">
    <source>
        <dbReference type="SMART" id="SM00849"/>
    </source>
</evidence>
<evidence type="ECO:0000256" key="2">
    <source>
        <dbReference type="ARBA" id="ARBA00001947"/>
    </source>
</evidence>
<evidence type="ECO:0000256" key="5">
    <source>
        <dbReference type="ARBA" id="ARBA00011245"/>
    </source>
</evidence>
<comment type="subcellular location">
    <subcellularLocation>
        <location evidence="3">Periplasm</location>
    </subcellularLocation>
</comment>
<dbReference type="GO" id="GO:0008800">
    <property type="term" value="F:beta-lactamase activity"/>
    <property type="evidence" value="ECO:0007669"/>
    <property type="project" value="UniProtKB-EC"/>
</dbReference>
<dbReference type="PANTHER" id="PTHR42951:SF4">
    <property type="entry name" value="ACYL-COENZYME A THIOESTERASE MBLAC2"/>
    <property type="match status" value="1"/>
</dbReference>
<evidence type="ECO:0000256" key="8">
    <source>
        <dbReference type="ARBA" id="ARBA00022729"/>
    </source>
</evidence>
<organism evidence="15 16">
    <name type="scientific">Chryseobacterium rhizoplanae</name>
    <dbReference type="NCBI Taxonomy" id="1609531"/>
    <lineage>
        <taxon>Bacteria</taxon>
        <taxon>Pseudomonadati</taxon>
        <taxon>Bacteroidota</taxon>
        <taxon>Flavobacteriia</taxon>
        <taxon>Flavobacteriales</taxon>
        <taxon>Weeksellaceae</taxon>
        <taxon>Chryseobacterium group</taxon>
        <taxon>Chryseobacterium</taxon>
    </lineage>
</organism>
<dbReference type="Pfam" id="PF00753">
    <property type="entry name" value="Lactamase_B"/>
    <property type="match status" value="1"/>
</dbReference>